<dbReference type="AlphaFoldDB" id="A0A0Q0HBX1"/>
<comment type="subcellular location">
    <subcellularLocation>
        <location evidence="5">Cell membrane</location>
        <topology evidence="5">Multi-pass membrane protein</topology>
    </subcellularLocation>
</comment>
<feature type="transmembrane region" description="Helical" evidence="5">
    <location>
        <begin position="200"/>
        <end position="220"/>
    </location>
</feature>
<dbReference type="NCBIfam" id="NF002586">
    <property type="entry name" value="PRK02237.1"/>
    <property type="match status" value="1"/>
</dbReference>
<organism evidence="7 8">
    <name type="scientific">Pseudomonas syringae pv. viburni</name>
    <dbReference type="NCBI Taxonomy" id="251703"/>
    <lineage>
        <taxon>Bacteria</taxon>
        <taxon>Pseudomonadati</taxon>
        <taxon>Pseudomonadota</taxon>
        <taxon>Gammaproteobacteria</taxon>
        <taxon>Pseudomonadales</taxon>
        <taxon>Pseudomonadaceae</taxon>
        <taxon>Pseudomonas</taxon>
    </lineage>
</organism>
<evidence type="ECO:0000256" key="5">
    <source>
        <dbReference type="HAMAP-Rule" id="MF_00010"/>
    </source>
</evidence>
<dbReference type="HAMAP" id="MF_00010">
    <property type="entry name" value="UPF0060"/>
    <property type="match status" value="1"/>
</dbReference>
<dbReference type="EMBL" id="LJRR01000062">
    <property type="protein sequence ID" value="KPZ23765.1"/>
    <property type="molecule type" value="Genomic_DNA"/>
</dbReference>
<evidence type="ECO:0000256" key="1">
    <source>
        <dbReference type="ARBA" id="ARBA00022475"/>
    </source>
</evidence>
<dbReference type="PANTHER" id="PTHR36116:SF1">
    <property type="entry name" value="UPF0060 MEMBRANE PROTEIN YNFA"/>
    <property type="match status" value="1"/>
</dbReference>
<keyword evidence="4 5" id="KW-0472">Membrane</keyword>
<dbReference type="InterPro" id="IPR037185">
    <property type="entry name" value="EmrE-like"/>
</dbReference>
<proteinExistence type="inferred from homology"/>
<evidence type="ECO:0000313" key="7">
    <source>
        <dbReference type="EMBL" id="KPZ23765.1"/>
    </source>
</evidence>
<dbReference type="PANTHER" id="PTHR36116">
    <property type="entry name" value="UPF0060 MEMBRANE PROTEIN YNFA"/>
    <property type="match status" value="1"/>
</dbReference>
<evidence type="ECO:0000313" key="8">
    <source>
        <dbReference type="Proteomes" id="UP000050317"/>
    </source>
</evidence>
<keyword evidence="1 5" id="KW-1003">Cell membrane</keyword>
<accession>A0A0Q0HBX1</accession>
<dbReference type="SUPFAM" id="SSF103481">
    <property type="entry name" value="Multidrug resistance efflux transporter EmrE"/>
    <property type="match status" value="1"/>
</dbReference>
<comment type="caution">
    <text evidence="7">The sequence shown here is derived from an EMBL/GenBank/DDBJ whole genome shotgun (WGS) entry which is preliminary data.</text>
</comment>
<dbReference type="Pfam" id="PF02694">
    <property type="entry name" value="UPF0060"/>
    <property type="match status" value="1"/>
</dbReference>
<keyword evidence="2 5" id="KW-0812">Transmembrane</keyword>
<dbReference type="GO" id="GO:0005886">
    <property type="term" value="C:plasma membrane"/>
    <property type="evidence" value="ECO:0007669"/>
    <property type="project" value="UniProtKB-SubCell"/>
</dbReference>
<feature type="transmembrane region" description="Helical" evidence="5">
    <location>
        <begin position="115"/>
        <end position="136"/>
    </location>
</feature>
<gene>
    <name evidence="7" type="ORF">ALO40_100420</name>
</gene>
<dbReference type="Proteomes" id="UP000050317">
    <property type="component" value="Unassembled WGS sequence"/>
</dbReference>
<keyword evidence="3 5" id="KW-1133">Transmembrane helix</keyword>
<dbReference type="PATRIC" id="fig|251703.9.peg.3391"/>
<dbReference type="InterPro" id="IPR003844">
    <property type="entry name" value="UPF0060"/>
</dbReference>
<evidence type="ECO:0000256" key="3">
    <source>
        <dbReference type="ARBA" id="ARBA00022989"/>
    </source>
</evidence>
<comment type="similarity">
    <text evidence="5">Belongs to the UPF0060 family.</text>
</comment>
<feature type="transmembrane region" description="Helical" evidence="5">
    <location>
        <begin position="171"/>
        <end position="188"/>
    </location>
</feature>
<evidence type="ECO:0000256" key="6">
    <source>
        <dbReference type="SAM" id="MobiDB-lite"/>
    </source>
</evidence>
<sequence length="221" mass="24510">MHDSAPRRRPPGLGHEAPAASGDVRRDDRHVRQNARKGPERACLTENIVAHAQAVRDALRRQRGRGASRMACDAERRTIVLVEMPGAISVMTARFSDRVARIAQPLSREPFMLNYLWFFLAALFEIAGCYAFWLWLRQGKSALWVIPALISLTVFALLLTRVEAAYAGRAYAAYGGIYIVASIAWLGLVERVRPLGTDWLGLAFCVIGATIILLGPRWSAP</sequence>
<evidence type="ECO:0000256" key="2">
    <source>
        <dbReference type="ARBA" id="ARBA00022692"/>
    </source>
</evidence>
<evidence type="ECO:0000256" key="4">
    <source>
        <dbReference type="ARBA" id="ARBA00023136"/>
    </source>
</evidence>
<name>A0A0Q0HBX1_9PSED</name>
<reference evidence="7 8" key="1">
    <citation type="submission" date="2015-09" db="EMBL/GenBank/DDBJ databases">
        <title>Genome announcement of multiple Pseudomonas syringae strains.</title>
        <authorList>
            <person name="Thakur S."/>
            <person name="Wang P.W."/>
            <person name="Gong Y."/>
            <person name="Weir B.S."/>
            <person name="Guttman D.S."/>
        </authorList>
    </citation>
    <scope>NUCLEOTIDE SEQUENCE [LARGE SCALE GENOMIC DNA]</scope>
    <source>
        <strain evidence="7 8">ICMP3963</strain>
    </source>
</reference>
<protein>
    <submittedName>
        <fullName evidence="7">Membrane protein</fullName>
    </submittedName>
</protein>
<feature type="region of interest" description="Disordered" evidence="6">
    <location>
        <begin position="1"/>
        <end position="39"/>
    </location>
</feature>
<feature type="transmembrane region" description="Helical" evidence="5">
    <location>
        <begin position="142"/>
        <end position="159"/>
    </location>
</feature>